<reference evidence="4" key="2">
    <citation type="journal article" date="2017" name="Nat. Plants">
        <title>The Aegilops tauschii genome reveals multiple impacts of transposons.</title>
        <authorList>
            <person name="Zhao G."/>
            <person name="Zou C."/>
            <person name="Li K."/>
            <person name="Wang K."/>
            <person name="Li T."/>
            <person name="Gao L."/>
            <person name="Zhang X."/>
            <person name="Wang H."/>
            <person name="Yang Z."/>
            <person name="Liu X."/>
            <person name="Jiang W."/>
            <person name="Mao L."/>
            <person name="Kong X."/>
            <person name="Jiao Y."/>
            <person name="Jia J."/>
        </authorList>
    </citation>
    <scope>NUCLEOTIDE SEQUENCE [LARGE SCALE GENOMIC DNA]</scope>
    <source>
        <strain evidence="4">cv. AL8/78</strain>
    </source>
</reference>
<feature type="domain" description="KIB1-4 beta-propeller" evidence="2">
    <location>
        <begin position="103"/>
        <end position="356"/>
    </location>
</feature>
<evidence type="ECO:0000313" key="4">
    <source>
        <dbReference type="Proteomes" id="UP000015105"/>
    </source>
</evidence>
<evidence type="ECO:0000313" key="3">
    <source>
        <dbReference type="EnsemblPlants" id="AET5Gv21000500.1"/>
    </source>
</evidence>
<reference evidence="3" key="5">
    <citation type="journal article" date="2021" name="G3 (Bethesda)">
        <title>Aegilops tauschii genome assembly Aet v5.0 features greater sequence contiguity and improved annotation.</title>
        <authorList>
            <person name="Wang L."/>
            <person name="Zhu T."/>
            <person name="Rodriguez J.C."/>
            <person name="Deal K.R."/>
            <person name="Dubcovsky J."/>
            <person name="McGuire P.E."/>
            <person name="Lux T."/>
            <person name="Spannagl M."/>
            <person name="Mayer K.F.X."/>
            <person name="Baldrich P."/>
            <person name="Meyers B.C."/>
            <person name="Huo N."/>
            <person name="Gu Y.Q."/>
            <person name="Zhou H."/>
            <person name="Devos K.M."/>
            <person name="Bennetzen J.L."/>
            <person name="Unver T."/>
            <person name="Budak H."/>
            <person name="Gulick P.J."/>
            <person name="Galiba G."/>
            <person name="Kalapos B."/>
            <person name="Nelson D.R."/>
            <person name="Li P."/>
            <person name="You F.M."/>
            <person name="Luo M.C."/>
            <person name="Dvorak J."/>
        </authorList>
    </citation>
    <scope>NUCLEOTIDE SEQUENCE [LARGE SCALE GENOMIC DNA]</scope>
    <source>
        <strain evidence="3">cv. AL8/78</strain>
    </source>
</reference>
<dbReference type="PANTHER" id="PTHR33165">
    <property type="entry name" value="F-BOX DOMAIN CONTAINING PROTEIN-LIKE-RELATED"/>
    <property type="match status" value="1"/>
</dbReference>
<evidence type="ECO:0000256" key="1">
    <source>
        <dbReference type="SAM" id="MobiDB-lite"/>
    </source>
</evidence>
<proteinExistence type="predicted"/>
<dbReference type="Proteomes" id="UP000015105">
    <property type="component" value="Chromosome 5D"/>
</dbReference>
<dbReference type="EnsemblPlants" id="AET5Gv21000500.1">
    <property type="protein sequence ID" value="AET5Gv21000500.1"/>
    <property type="gene ID" value="AET5Gv21000500"/>
</dbReference>
<accession>A0A453M1C7</accession>
<dbReference type="Pfam" id="PF03478">
    <property type="entry name" value="Beta-prop_KIB1-4"/>
    <property type="match status" value="1"/>
</dbReference>
<reference evidence="4" key="1">
    <citation type="journal article" date="2014" name="Science">
        <title>Ancient hybridizations among the ancestral genomes of bread wheat.</title>
        <authorList>
            <consortium name="International Wheat Genome Sequencing Consortium,"/>
            <person name="Marcussen T."/>
            <person name="Sandve S.R."/>
            <person name="Heier L."/>
            <person name="Spannagl M."/>
            <person name="Pfeifer M."/>
            <person name="Jakobsen K.S."/>
            <person name="Wulff B.B."/>
            <person name="Steuernagel B."/>
            <person name="Mayer K.F."/>
            <person name="Olsen O.A."/>
        </authorList>
    </citation>
    <scope>NUCLEOTIDE SEQUENCE [LARGE SCALE GENOMIC DNA]</scope>
    <source>
        <strain evidence="4">cv. AL8/78</strain>
    </source>
</reference>
<evidence type="ECO:0000259" key="2">
    <source>
        <dbReference type="Pfam" id="PF03478"/>
    </source>
</evidence>
<dbReference type="PANTHER" id="PTHR33165:SF57">
    <property type="entry name" value="OS10G0568000 PROTEIN"/>
    <property type="match status" value="1"/>
</dbReference>
<protein>
    <recommendedName>
        <fullName evidence="2">KIB1-4 beta-propeller domain-containing protein</fullName>
    </recommendedName>
</protein>
<dbReference type="InterPro" id="IPR005174">
    <property type="entry name" value="KIB1-4_b-propeller"/>
</dbReference>
<dbReference type="STRING" id="200361.A0A453M1C7"/>
<sequence length="403" mass="44704">MLDSRTMIPCRRRANRPRRPGDLPRTCATRDWAGLGDGPAGLIAELALASDVADYIRFRTVCQPWRRCSPDPRASGLDVRFLPRQWIMLDKAPAAAGPRRHRFLNLSTGECIRMDLPQLAQHTLLTLTPEGLLLLLAEPTLVVRLLNPLTHQLINLPPMTALLSPEDHRAWHLGFEIGMKGCFRVSSVGLVADASTVSVAVSFYSPMVLAVAKPGDESWTVVDKNYICSTLSFGGRVYSVPCGVVMVLKMGSEGQQPPRLETVVDWSELFHFCPMAHSLHLVDNGGDLLMVHRALRFKDDEFHREYNVYRVDLEAGVLVPTKSFNGRAVFMGMSRAISVSADAAFPSLTADTIYQGRDWDGRAHEYSIVDGSKCNPTLDRSVCPSSIVDCLRYCIQGVREELV</sequence>
<dbReference type="Gramene" id="AET5Gv21000500.1">
    <property type="protein sequence ID" value="AET5Gv21000500.1"/>
    <property type="gene ID" value="AET5Gv21000500"/>
</dbReference>
<reference evidence="3" key="4">
    <citation type="submission" date="2019-03" db="UniProtKB">
        <authorList>
            <consortium name="EnsemblPlants"/>
        </authorList>
    </citation>
    <scope>IDENTIFICATION</scope>
</reference>
<dbReference type="AlphaFoldDB" id="A0A453M1C7"/>
<name>A0A453M1C7_AEGTS</name>
<organism evidence="3 4">
    <name type="scientific">Aegilops tauschii subsp. strangulata</name>
    <name type="common">Goatgrass</name>
    <dbReference type="NCBI Taxonomy" id="200361"/>
    <lineage>
        <taxon>Eukaryota</taxon>
        <taxon>Viridiplantae</taxon>
        <taxon>Streptophyta</taxon>
        <taxon>Embryophyta</taxon>
        <taxon>Tracheophyta</taxon>
        <taxon>Spermatophyta</taxon>
        <taxon>Magnoliopsida</taxon>
        <taxon>Liliopsida</taxon>
        <taxon>Poales</taxon>
        <taxon>Poaceae</taxon>
        <taxon>BOP clade</taxon>
        <taxon>Pooideae</taxon>
        <taxon>Triticodae</taxon>
        <taxon>Triticeae</taxon>
        <taxon>Triticinae</taxon>
        <taxon>Aegilops</taxon>
    </lineage>
</organism>
<keyword evidence="4" id="KW-1185">Reference proteome</keyword>
<feature type="region of interest" description="Disordered" evidence="1">
    <location>
        <begin position="1"/>
        <end position="23"/>
    </location>
</feature>
<reference evidence="3" key="3">
    <citation type="journal article" date="2017" name="Nature">
        <title>Genome sequence of the progenitor of the wheat D genome Aegilops tauschii.</title>
        <authorList>
            <person name="Luo M.C."/>
            <person name="Gu Y.Q."/>
            <person name="Puiu D."/>
            <person name="Wang H."/>
            <person name="Twardziok S.O."/>
            <person name="Deal K.R."/>
            <person name="Huo N."/>
            <person name="Zhu T."/>
            <person name="Wang L."/>
            <person name="Wang Y."/>
            <person name="McGuire P.E."/>
            <person name="Liu S."/>
            <person name="Long H."/>
            <person name="Ramasamy R.K."/>
            <person name="Rodriguez J.C."/>
            <person name="Van S.L."/>
            <person name="Yuan L."/>
            <person name="Wang Z."/>
            <person name="Xia Z."/>
            <person name="Xiao L."/>
            <person name="Anderson O.D."/>
            <person name="Ouyang S."/>
            <person name="Liang Y."/>
            <person name="Zimin A.V."/>
            <person name="Pertea G."/>
            <person name="Qi P."/>
            <person name="Bennetzen J.L."/>
            <person name="Dai X."/>
            <person name="Dawson M.W."/>
            <person name="Muller H.G."/>
            <person name="Kugler K."/>
            <person name="Rivarola-Duarte L."/>
            <person name="Spannagl M."/>
            <person name="Mayer K.F.X."/>
            <person name="Lu F.H."/>
            <person name="Bevan M.W."/>
            <person name="Leroy P."/>
            <person name="Li P."/>
            <person name="You F.M."/>
            <person name="Sun Q."/>
            <person name="Liu Z."/>
            <person name="Lyons E."/>
            <person name="Wicker T."/>
            <person name="Salzberg S.L."/>
            <person name="Devos K.M."/>
            <person name="Dvorak J."/>
        </authorList>
    </citation>
    <scope>NUCLEOTIDE SEQUENCE [LARGE SCALE GENOMIC DNA]</scope>
    <source>
        <strain evidence="3">cv. AL8/78</strain>
    </source>
</reference>